<dbReference type="OrthoDB" id="545169at2759"/>
<reference evidence="1" key="2">
    <citation type="submission" date="2021-02" db="EMBL/GenBank/DDBJ databases">
        <title>Aspergillus puulaauensis MK2 genome sequence.</title>
        <authorList>
            <person name="Futagami T."/>
            <person name="Mori K."/>
            <person name="Kadooka C."/>
            <person name="Tanaka T."/>
        </authorList>
    </citation>
    <scope>NUCLEOTIDE SEQUENCE</scope>
    <source>
        <strain evidence="1">MK2</strain>
    </source>
</reference>
<protein>
    <recommendedName>
        <fullName evidence="3">ER-bound oxygenase mpaB/mpaB'/Rubber oxygenase catalytic domain-containing protein</fullName>
    </recommendedName>
</protein>
<sequence>MSLLFLALAVAIYLLLASLLRTLHLYALRKKYTHLAPNPYTMTPQTAHTILLPLFTHEFPFSYALSTQTALLKSYAIPSGTSLLTSTRRLTTPRAVGKRSEDTAIFISELLASSIDSERGLKALSKMNWIHRQYGTRIRNDDMIHTLALFVLEPLRWIDRFEWRPLLQVERVAVFVYWREIALRMGMVGVPGTIDELGIWAAGFEEGNMYFAESNVACAEATVELFVRALPGWMRGVGRGVVAALIEERVRPLLGVREPPGWVVKVVEGLLDVRAWAVRVLFLPRWKGVPVGGVVDAKTGRVRREVYAFEPWYVGESWWLSILKKWTGLGLWMGKPLPGPEFLSDGYLPEELGPKEFREKSRADVLADAEKMGEYARQGGGAVLGCPFAFGR</sequence>
<dbReference type="RefSeq" id="XP_041562075.1">
    <property type="nucleotide sequence ID" value="XM_041696445.1"/>
</dbReference>
<evidence type="ECO:0008006" key="3">
    <source>
        <dbReference type="Google" id="ProtNLM"/>
    </source>
</evidence>
<gene>
    <name evidence="1" type="ORF">APUU_80192A</name>
</gene>
<keyword evidence="2" id="KW-1185">Reference proteome</keyword>
<evidence type="ECO:0000313" key="1">
    <source>
        <dbReference type="EMBL" id="BCS29889.1"/>
    </source>
</evidence>
<evidence type="ECO:0000313" key="2">
    <source>
        <dbReference type="Proteomes" id="UP000654913"/>
    </source>
</evidence>
<dbReference type="KEGG" id="apuu:APUU_80192A"/>
<dbReference type="EMBL" id="AP024450">
    <property type="protein sequence ID" value="BCS29889.1"/>
    <property type="molecule type" value="Genomic_DNA"/>
</dbReference>
<dbReference type="GO" id="GO:0016491">
    <property type="term" value="F:oxidoreductase activity"/>
    <property type="evidence" value="ECO:0007669"/>
    <property type="project" value="InterPro"/>
</dbReference>
<dbReference type="GeneID" id="64979886"/>
<dbReference type="Proteomes" id="UP000654913">
    <property type="component" value="Chromosome 8"/>
</dbReference>
<name>A0A7R8ARZ4_9EURO</name>
<dbReference type="AlphaFoldDB" id="A0A7R8ARZ4"/>
<dbReference type="InterPro" id="IPR046366">
    <property type="entry name" value="MPAB"/>
</dbReference>
<dbReference type="PANTHER" id="PTHR36124:SF1">
    <property type="entry name" value="ER-BOUND OXYGENASE MPAB_MPAB'_RUBBER OXYGENASE CATALYTIC DOMAIN-CONTAINING PROTEIN"/>
    <property type="match status" value="1"/>
</dbReference>
<proteinExistence type="predicted"/>
<dbReference type="PANTHER" id="PTHR36124">
    <property type="match status" value="1"/>
</dbReference>
<accession>A0A7R8ARZ4</accession>
<organism evidence="1 2">
    <name type="scientific">Aspergillus puulaauensis</name>
    <dbReference type="NCBI Taxonomy" id="1220207"/>
    <lineage>
        <taxon>Eukaryota</taxon>
        <taxon>Fungi</taxon>
        <taxon>Dikarya</taxon>
        <taxon>Ascomycota</taxon>
        <taxon>Pezizomycotina</taxon>
        <taxon>Eurotiomycetes</taxon>
        <taxon>Eurotiomycetidae</taxon>
        <taxon>Eurotiales</taxon>
        <taxon>Aspergillaceae</taxon>
        <taxon>Aspergillus</taxon>
    </lineage>
</organism>
<reference evidence="1" key="1">
    <citation type="submission" date="2021-01" db="EMBL/GenBank/DDBJ databases">
        <authorList>
            <consortium name="Aspergillus puulaauensis MK2 genome sequencing consortium"/>
            <person name="Kazuki M."/>
            <person name="Futagami T."/>
        </authorList>
    </citation>
    <scope>NUCLEOTIDE SEQUENCE</scope>
    <source>
        <strain evidence="1">MK2</strain>
    </source>
</reference>